<feature type="region of interest" description="Disordered" evidence="5">
    <location>
        <begin position="140"/>
        <end position="194"/>
    </location>
</feature>
<name>A0A2C9JIE6_BIOGL</name>
<dbReference type="Gene3D" id="3.90.190.10">
    <property type="entry name" value="Protein tyrosine phosphatase superfamily"/>
    <property type="match status" value="1"/>
</dbReference>
<dbReference type="EC" id="3.1.3.48" evidence="2"/>
<dbReference type="RefSeq" id="XP_013068848.2">
    <property type="nucleotide sequence ID" value="XM_013213394.2"/>
</dbReference>
<keyword evidence="4" id="KW-0904">Protein phosphatase</keyword>
<dbReference type="Proteomes" id="UP000076420">
    <property type="component" value="Unassembled WGS sequence"/>
</dbReference>
<dbReference type="CDD" id="cd14498">
    <property type="entry name" value="DSP"/>
    <property type="match status" value="1"/>
</dbReference>
<evidence type="ECO:0000259" key="6">
    <source>
        <dbReference type="PROSITE" id="PS50054"/>
    </source>
</evidence>
<organism evidence="7 8">
    <name type="scientific">Biomphalaria glabrata</name>
    <name type="common">Bloodfluke planorb</name>
    <name type="synonym">Freshwater snail</name>
    <dbReference type="NCBI Taxonomy" id="6526"/>
    <lineage>
        <taxon>Eukaryota</taxon>
        <taxon>Metazoa</taxon>
        <taxon>Spiralia</taxon>
        <taxon>Lophotrochozoa</taxon>
        <taxon>Mollusca</taxon>
        <taxon>Gastropoda</taxon>
        <taxon>Heterobranchia</taxon>
        <taxon>Euthyneura</taxon>
        <taxon>Panpulmonata</taxon>
        <taxon>Hygrophila</taxon>
        <taxon>Lymnaeoidea</taxon>
        <taxon>Planorbidae</taxon>
        <taxon>Biomphalaria</taxon>
    </lineage>
</organism>
<evidence type="ECO:0000313" key="8">
    <source>
        <dbReference type="Proteomes" id="UP000076420"/>
    </source>
</evidence>
<dbReference type="InterPro" id="IPR000340">
    <property type="entry name" value="Dual-sp_phosphatase_cat-dom"/>
</dbReference>
<dbReference type="GO" id="GO:0008330">
    <property type="term" value="F:protein tyrosine/threonine phosphatase activity"/>
    <property type="evidence" value="ECO:0007669"/>
    <property type="project" value="TreeGrafter"/>
</dbReference>
<sequence length="592" mass="65439">MVGLMRSPSLHHRECHQVPDTDHFFLPNDNAERDFTPKDGNFSRQARCVVFRHGFLAMEDNSESEIAVSNEVTKRQESKQRHKFGRLNSRGWFNKSFDQAALPGSSGQTTSKSIKRQNSVSDFFQHVLNKSRSHIQDLFSARLKEKPKRRSTASGSEEITDKSDIVGAEGGVQSSSPTEVSSDQPPTLHSSCPSFKYDSSDSQWANPVISFDPDPSFESRERRLSSISNRCYDISNFHCDGEYRPIVKNPGSAFTSESDLLSSKRHPSSCSPIHLRTQNSPSISPIRNRAPKIAMLPSFDFAGTERFSFKCDLSLAAGGSKPNTRSLSSALLPAEDEGVCRSKRALVKSNSDTFARLAAAPQSLAKASSDGDCFKKSPSASLASSMTSLGSIMCGVTDYLFLGSIEAAYNDPLLCKYNISSLVDMSNISPSAIPALKKSDCPCACVNKTHFRSKLNIGINDIEWENIEQYFDDINAFINGARKNNRRVLVFSYLGQSRAPAAVIQHLMQHFRMSYDDALNIVRAKRAQVKLNSGFVKALCRLERRLNLQNVVPENDAVLSCPPETQRPSLNSLVDIDSLSVPPVVKGAWLEC</sequence>
<dbReference type="GO" id="GO:0033550">
    <property type="term" value="F:MAP kinase tyrosine phosphatase activity"/>
    <property type="evidence" value="ECO:0007669"/>
    <property type="project" value="TreeGrafter"/>
</dbReference>
<evidence type="ECO:0000256" key="5">
    <source>
        <dbReference type="SAM" id="MobiDB-lite"/>
    </source>
</evidence>
<dbReference type="SUPFAM" id="SSF52799">
    <property type="entry name" value="(Phosphotyrosine protein) phosphatases II"/>
    <property type="match status" value="1"/>
</dbReference>
<dbReference type="SMART" id="SM00195">
    <property type="entry name" value="DSPc"/>
    <property type="match status" value="1"/>
</dbReference>
<dbReference type="VEuPathDB" id="VectorBase:BGLB002987"/>
<evidence type="ECO:0000256" key="3">
    <source>
        <dbReference type="ARBA" id="ARBA00022801"/>
    </source>
</evidence>
<dbReference type="EnsemblMetazoa" id="BGLB002987-RB">
    <property type="protein sequence ID" value="BGLB002987-PB"/>
    <property type="gene ID" value="BGLB002987"/>
</dbReference>
<keyword evidence="3" id="KW-0378">Hydrolase</keyword>
<proteinExistence type="inferred from homology"/>
<protein>
    <recommendedName>
        <fullName evidence="2">protein-tyrosine-phosphatase</fullName>
        <ecNumber evidence="2">3.1.3.48</ecNumber>
    </recommendedName>
</protein>
<dbReference type="GO" id="GO:0043409">
    <property type="term" value="P:negative regulation of MAPK cascade"/>
    <property type="evidence" value="ECO:0007669"/>
    <property type="project" value="TreeGrafter"/>
</dbReference>
<dbReference type="STRING" id="6526.A0A2C9JIE6"/>
<evidence type="ECO:0000313" key="7">
    <source>
        <dbReference type="EnsemblMetazoa" id="BGLB002987-PB"/>
    </source>
</evidence>
<feature type="compositionally biased region" description="Polar residues" evidence="5">
    <location>
        <begin position="172"/>
        <end position="193"/>
    </location>
</feature>
<evidence type="ECO:0000256" key="4">
    <source>
        <dbReference type="ARBA" id="ARBA00022912"/>
    </source>
</evidence>
<evidence type="ECO:0000256" key="2">
    <source>
        <dbReference type="ARBA" id="ARBA00013064"/>
    </source>
</evidence>
<dbReference type="VEuPathDB" id="VectorBase:BGLAX_047914"/>
<dbReference type="KEGG" id="bgt:106056582"/>
<gene>
    <name evidence="7" type="primary">106056582</name>
</gene>
<dbReference type="InterPro" id="IPR029021">
    <property type="entry name" value="Prot-tyrosine_phosphatase-like"/>
</dbReference>
<dbReference type="PROSITE" id="PS50054">
    <property type="entry name" value="TYR_PHOSPHATASE_DUAL"/>
    <property type="match status" value="1"/>
</dbReference>
<feature type="domain" description="Tyrosine-protein phosphatase" evidence="6">
    <location>
        <begin position="392"/>
        <end position="548"/>
    </location>
</feature>
<dbReference type="GO" id="GO:0005829">
    <property type="term" value="C:cytosol"/>
    <property type="evidence" value="ECO:0007669"/>
    <property type="project" value="TreeGrafter"/>
</dbReference>
<dbReference type="PANTHER" id="PTHR10159">
    <property type="entry name" value="DUAL SPECIFICITY PROTEIN PHOSPHATASE"/>
    <property type="match status" value="1"/>
</dbReference>
<evidence type="ECO:0000256" key="1">
    <source>
        <dbReference type="ARBA" id="ARBA00008601"/>
    </source>
</evidence>
<dbReference type="AlphaFoldDB" id="A0A2C9JIE6"/>
<accession>A0A2C9JIE6</accession>
<dbReference type="GO" id="GO:0017017">
    <property type="term" value="F:MAP kinase tyrosine/serine/threonine phosphatase activity"/>
    <property type="evidence" value="ECO:0007669"/>
    <property type="project" value="TreeGrafter"/>
</dbReference>
<dbReference type="OrthoDB" id="2017893at2759"/>
<dbReference type="PANTHER" id="PTHR10159:SF519">
    <property type="entry name" value="DUAL SPECIFICITY PROTEIN PHOSPHATASE MPK3"/>
    <property type="match status" value="1"/>
</dbReference>
<dbReference type="Pfam" id="PF00782">
    <property type="entry name" value="DSPc"/>
    <property type="match status" value="1"/>
</dbReference>
<comment type="similarity">
    <text evidence="1">Belongs to the protein-tyrosine phosphatase family. Non-receptor class dual specificity subfamily.</text>
</comment>
<dbReference type="InterPro" id="IPR020422">
    <property type="entry name" value="TYR_PHOSPHATASE_DUAL_dom"/>
</dbReference>
<reference evidence="7" key="1">
    <citation type="submission" date="2020-05" db="UniProtKB">
        <authorList>
            <consortium name="EnsemblMetazoa"/>
        </authorList>
    </citation>
    <scope>IDENTIFICATION</scope>
    <source>
        <strain evidence="7">BB02</strain>
    </source>
</reference>